<evidence type="ECO:0000313" key="1">
    <source>
        <dbReference type="EMBL" id="EHQ90276.1"/>
    </source>
</evidence>
<evidence type="ECO:0000313" key="2">
    <source>
        <dbReference type="Proteomes" id="UP000005104"/>
    </source>
</evidence>
<keyword evidence="2" id="KW-1185">Reference proteome</keyword>
<dbReference type="AlphaFoldDB" id="H5XWA7"/>
<dbReference type="eggNOG" id="ENOG502ZXWI">
    <property type="taxonomic scope" value="Bacteria"/>
</dbReference>
<gene>
    <name evidence="1" type="ORF">DesyoDRAFT_3245</name>
</gene>
<name>H5XWA7_9FIRM</name>
<dbReference type="RefSeq" id="WP_007784593.1">
    <property type="nucleotide sequence ID" value="NZ_CM001441.1"/>
</dbReference>
<dbReference type="OrthoDB" id="1798881at2"/>
<dbReference type="Proteomes" id="UP000005104">
    <property type="component" value="Chromosome"/>
</dbReference>
<accession>H5XWA7</accession>
<protein>
    <submittedName>
        <fullName evidence="1">Uncharacterized protein</fullName>
    </submittedName>
</protein>
<dbReference type="HOGENOM" id="CLU_200338_0_0_9"/>
<organism evidence="1 2">
    <name type="scientific">Desulfosporosinus youngiae DSM 17734</name>
    <dbReference type="NCBI Taxonomy" id="768710"/>
    <lineage>
        <taxon>Bacteria</taxon>
        <taxon>Bacillati</taxon>
        <taxon>Bacillota</taxon>
        <taxon>Clostridia</taxon>
        <taxon>Eubacteriales</taxon>
        <taxon>Desulfitobacteriaceae</taxon>
        <taxon>Desulfosporosinus</taxon>
    </lineage>
</organism>
<reference evidence="1 2" key="1">
    <citation type="submission" date="2011-11" db="EMBL/GenBank/DDBJ databases">
        <title>The Noncontiguous Finished genome of Desulfosporosinus youngiae DSM 17734.</title>
        <authorList>
            <consortium name="US DOE Joint Genome Institute (JGI-PGF)"/>
            <person name="Lucas S."/>
            <person name="Han J."/>
            <person name="Lapidus A."/>
            <person name="Cheng J.-F."/>
            <person name="Goodwin L."/>
            <person name="Pitluck S."/>
            <person name="Peters L."/>
            <person name="Ovchinnikova G."/>
            <person name="Lu M."/>
            <person name="Land M.L."/>
            <person name="Hauser L."/>
            <person name="Pester M."/>
            <person name="Spring S."/>
            <person name="Ollivier B."/>
            <person name="Rattei T."/>
            <person name="Klenk H.-P."/>
            <person name="Wagner M."/>
            <person name="Loy A."/>
            <person name="Woyke T.J."/>
        </authorList>
    </citation>
    <scope>NUCLEOTIDE SEQUENCE [LARGE SCALE GENOMIC DNA]</scope>
    <source>
        <strain evidence="1 2">DSM 17734</strain>
    </source>
</reference>
<dbReference type="EMBL" id="CM001441">
    <property type="protein sequence ID" value="EHQ90276.1"/>
    <property type="molecule type" value="Genomic_DNA"/>
</dbReference>
<proteinExistence type="predicted"/>
<sequence length="66" mass="7786">MLSTHADEVLGFIRDFEVSSRDYLLSKGLSEYEMRNAYLDLQWNFLHTILKKKLTIKTPKLETLHS</sequence>